<dbReference type="FunFam" id="3.40.50.300:FF:000493">
    <property type="entry name" value="Guanine nucleotide-binding protein-like 3-like protein"/>
    <property type="match status" value="1"/>
</dbReference>
<dbReference type="InterPro" id="IPR050755">
    <property type="entry name" value="TRAFAC_YlqF/YawG_RiboMat"/>
</dbReference>
<evidence type="ECO:0000256" key="1">
    <source>
        <dbReference type="ARBA" id="ARBA00004123"/>
    </source>
</evidence>
<keyword evidence="2" id="KW-0547">Nucleotide-binding</keyword>
<dbReference type="InterPro" id="IPR030378">
    <property type="entry name" value="G_CP_dom"/>
</dbReference>
<evidence type="ECO:0000256" key="2">
    <source>
        <dbReference type="ARBA" id="ARBA00022741"/>
    </source>
</evidence>
<dbReference type="CDD" id="cd04178">
    <property type="entry name" value="Nucleostemin_like"/>
    <property type="match status" value="1"/>
</dbReference>
<dbReference type="InterPro" id="IPR023179">
    <property type="entry name" value="GTP-bd_ortho_bundle_sf"/>
</dbReference>
<dbReference type="AlphaFoldDB" id="A0AA35SWZ5"/>
<keyword evidence="5" id="KW-0539">Nucleus</keyword>
<name>A0AA35SWZ5_GEOBA</name>
<keyword evidence="4" id="KW-0342">GTP-binding</keyword>
<dbReference type="Pfam" id="PF01926">
    <property type="entry name" value="MMR_HSR1"/>
    <property type="match status" value="1"/>
</dbReference>
<evidence type="ECO:0000256" key="3">
    <source>
        <dbReference type="ARBA" id="ARBA00023054"/>
    </source>
</evidence>
<evidence type="ECO:0000256" key="5">
    <source>
        <dbReference type="ARBA" id="ARBA00023242"/>
    </source>
</evidence>
<dbReference type="InterPro" id="IPR027417">
    <property type="entry name" value="P-loop_NTPase"/>
</dbReference>
<feature type="region of interest" description="Disordered" evidence="6">
    <location>
        <begin position="32"/>
        <end position="74"/>
    </location>
</feature>
<dbReference type="GO" id="GO:0005730">
    <property type="term" value="C:nucleolus"/>
    <property type="evidence" value="ECO:0007669"/>
    <property type="project" value="UniProtKB-ARBA"/>
</dbReference>
<evidence type="ECO:0000256" key="6">
    <source>
        <dbReference type="SAM" id="MobiDB-lite"/>
    </source>
</evidence>
<comment type="subcellular location">
    <subcellularLocation>
        <location evidence="1">Nucleus</location>
    </subcellularLocation>
</comment>
<reference evidence="8" key="1">
    <citation type="submission" date="2023-03" db="EMBL/GenBank/DDBJ databases">
        <authorList>
            <person name="Steffen K."/>
            <person name="Cardenas P."/>
        </authorList>
    </citation>
    <scope>NUCLEOTIDE SEQUENCE</scope>
</reference>
<comment type="caution">
    <text evidence="8">The sequence shown here is derived from an EMBL/GenBank/DDBJ whole genome shotgun (WGS) entry which is preliminary data.</text>
</comment>
<evidence type="ECO:0000259" key="7">
    <source>
        <dbReference type="PROSITE" id="PS51721"/>
    </source>
</evidence>
<dbReference type="FunFam" id="1.10.1580.10:FF:000002">
    <property type="entry name" value="Guanine nucleotide-binding protein-like 3 (nucleolar)-like"/>
    <property type="match status" value="1"/>
</dbReference>
<dbReference type="InterPro" id="IPR014813">
    <property type="entry name" value="Gnl3_N_dom"/>
</dbReference>
<dbReference type="InterPro" id="IPR006073">
    <property type="entry name" value="GTP-bd"/>
</dbReference>
<dbReference type="PANTHER" id="PTHR11089:SF30">
    <property type="entry name" value="GUANINE NUCLEOTIDE-BINDING PROTEIN-LIKE 3 HOMOLOG"/>
    <property type="match status" value="1"/>
</dbReference>
<feature type="compositionally biased region" description="Basic and acidic residues" evidence="6">
    <location>
        <begin position="60"/>
        <end position="71"/>
    </location>
</feature>
<dbReference type="Gene3D" id="3.40.50.300">
    <property type="entry name" value="P-loop containing nucleotide triphosphate hydrolases"/>
    <property type="match status" value="1"/>
</dbReference>
<protein>
    <submittedName>
        <fullName evidence="8">Guanine nucleotide-binding protein-like 3-like protein</fullName>
    </submittedName>
</protein>
<dbReference type="Pfam" id="PF08701">
    <property type="entry name" value="GN3L_Grn1"/>
    <property type="match status" value="1"/>
</dbReference>
<dbReference type="EMBL" id="CASHTH010002909">
    <property type="protein sequence ID" value="CAI8036962.1"/>
    <property type="molecule type" value="Genomic_DNA"/>
</dbReference>
<evidence type="ECO:0000256" key="4">
    <source>
        <dbReference type="ARBA" id="ARBA00023134"/>
    </source>
</evidence>
<dbReference type="Gene3D" id="1.10.1580.10">
    <property type="match status" value="1"/>
</dbReference>
<dbReference type="GO" id="GO:0005525">
    <property type="term" value="F:GTP binding"/>
    <property type="evidence" value="ECO:0007669"/>
    <property type="project" value="UniProtKB-KW"/>
</dbReference>
<sequence>MQKALKKDPGIPNLFPLKEQLLKQLEEKKQQTLAAKEKERELRLQEKKRKRSLQGLQNDAQRRTKEFEKKQALQTSVENEGVSAVDRRSLRAYHREFRQVLEMADVVLEVLDARDPLGTRCLEVEQSVMAAGSDKKLILVLNKIDLVPKANVEAWLKHLRNDFPTVAFKASTQTQKRNLSRRKGVNTAPPGVMTSSACLGAELLLKLLGNYCRNADIRTSITVGVVGLPNVGKSSIINSLKRSKACGVGATPGITKSLQEVQLDKHVKLIDSPGIVIATGSGDSASLVLRNCVKVETVEDAVPAVEAILRRCNHLHLLQHYSIPQFTDTQEFLAHLARRTGKLKKGGIPDLGAAARAILQDWNTGRILYYTHPPEQHTLPTHISAELVQRWSQAFDLKALEAEEKEQLCELTEKMDEAAVVESEGVVSHVYSEEEGGGGGRRE</sequence>
<gene>
    <name evidence="8" type="ORF">GBAR_LOCUS20698</name>
</gene>
<dbReference type="PRINTS" id="PR00326">
    <property type="entry name" value="GTP1OBG"/>
</dbReference>
<feature type="domain" description="CP-type G" evidence="7">
    <location>
        <begin position="94"/>
        <end position="278"/>
    </location>
</feature>
<keyword evidence="9" id="KW-1185">Reference proteome</keyword>
<feature type="compositionally biased region" description="Basic and acidic residues" evidence="6">
    <location>
        <begin position="32"/>
        <end position="45"/>
    </location>
</feature>
<evidence type="ECO:0000313" key="9">
    <source>
        <dbReference type="Proteomes" id="UP001174909"/>
    </source>
</evidence>
<dbReference type="PANTHER" id="PTHR11089">
    <property type="entry name" value="GTP-BINDING PROTEIN-RELATED"/>
    <property type="match status" value="1"/>
</dbReference>
<dbReference type="SUPFAM" id="SSF52540">
    <property type="entry name" value="P-loop containing nucleoside triphosphate hydrolases"/>
    <property type="match status" value="1"/>
</dbReference>
<dbReference type="Proteomes" id="UP001174909">
    <property type="component" value="Unassembled WGS sequence"/>
</dbReference>
<organism evidence="8 9">
    <name type="scientific">Geodia barretti</name>
    <name type="common">Barrett's horny sponge</name>
    <dbReference type="NCBI Taxonomy" id="519541"/>
    <lineage>
        <taxon>Eukaryota</taxon>
        <taxon>Metazoa</taxon>
        <taxon>Porifera</taxon>
        <taxon>Demospongiae</taxon>
        <taxon>Heteroscleromorpha</taxon>
        <taxon>Tetractinellida</taxon>
        <taxon>Astrophorina</taxon>
        <taxon>Geodiidae</taxon>
        <taxon>Geodia</taxon>
    </lineage>
</organism>
<keyword evidence="3" id="KW-0175">Coiled coil</keyword>
<accession>A0AA35SWZ5</accession>
<proteinExistence type="predicted"/>
<evidence type="ECO:0000313" key="8">
    <source>
        <dbReference type="EMBL" id="CAI8036962.1"/>
    </source>
</evidence>
<dbReference type="PROSITE" id="PS51721">
    <property type="entry name" value="G_CP"/>
    <property type="match status" value="1"/>
</dbReference>